<evidence type="ECO:0000259" key="2">
    <source>
        <dbReference type="Pfam" id="PF01048"/>
    </source>
</evidence>
<gene>
    <name evidence="3" type="ORF">Acor_20540</name>
</gene>
<feature type="transmembrane region" description="Helical" evidence="1">
    <location>
        <begin position="347"/>
        <end position="367"/>
    </location>
</feature>
<evidence type="ECO:0000313" key="4">
    <source>
        <dbReference type="Proteomes" id="UP000334990"/>
    </source>
</evidence>
<protein>
    <recommendedName>
        <fullName evidence="2">Nucleoside phosphorylase domain-containing protein</fullName>
    </recommendedName>
</protein>
<feature type="transmembrane region" description="Helical" evidence="1">
    <location>
        <begin position="273"/>
        <end position="293"/>
    </location>
</feature>
<dbReference type="GO" id="GO:0019284">
    <property type="term" value="P:L-methionine salvage from S-adenosylmethionine"/>
    <property type="evidence" value="ECO:0007669"/>
    <property type="project" value="TreeGrafter"/>
</dbReference>
<dbReference type="Proteomes" id="UP000334990">
    <property type="component" value="Unassembled WGS sequence"/>
</dbReference>
<dbReference type="GO" id="GO:0005829">
    <property type="term" value="C:cytosol"/>
    <property type="evidence" value="ECO:0007669"/>
    <property type="project" value="TreeGrafter"/>
</dbReference>
<dbReference type="PANTHER" id="PTHR46832">
    <property type="entry name" value="5'-METHYLTHIOADENOSINE/S-ADENOSYLHOMOCYSTEINE NUCLEOSIDASE"/>
    <property type="match status" value="1"/>
</dbReference>
<name>A0A5M3VYT5_9ACTN</name>
<sequence>MQGICVLPDGDRSRLSFLAAREAARRVRRAERGRQAIGTVRPRGVGVFRARAPLAVVLYAADREGRLVWQDPHTFALLEPPQDDMRGHRPRGWLRAVDRQWEFAMFLGPATLVMLSGLVVGLAWSPVLGILLALAAMLYAGALMTLTVCLLTLGWLRHILTRRTGDEAKDSVSFVHWTMPLCHCADAGRAPALLAAVADRLHRLMTIRVDRSTENLGAVAARVEIVEPLVCVLSGATGAGTEAAIIAASTGPPEAGITFLTRSSRSRIRRPKLIETGGGLALYLVATALLLVVQALGVYEGEREACEPVGDCAGRPATFGRAVLWFTYRLAFQSPPGIVPATTQTWVGGWADGLLGLTGLLLAGVTLRRAAAARKERLTDFRKDIDTVLSTSTVLLLVVTPAERNAVMAAVAGLTGVPASRRHLGYHTAFDLGVVKGARVMLAQSRPGSIEPGAATLTAQSLIDQLKPDYLLLVGVCYGLRERDHRLGDVLVCTQLRVMDHKKVVDYRWGEPAEIMRGDRVTPSVTLLDRCHHARLEEGVPGVHFGPMLSMNTLLDSAELRTRMAAAEPDAYGGEMEGSGVYAAAGKGKVDWIVVKAISNWGMAKNDDAEELAARNAAEFVADLLANGGLDRPPPRP</sequence>
<dbReference type="Pfam" id="PF01048">
    <property type="entry name" value="PNP_UDP_1"/>
    <property type="match status" value="1"/>
</dbReference>
<feature type="transmembrane region" description="Helical" evidence="1">
    <location>
        <begin position="130"/>
        <end position="156"/>
    </location>
</feature>
<dbReference type="EMBL" id="BLAD01000042">
    <property type="protein sequence ID" value="GER99990.1"/>
    <property type="molecule type" value="Genomic_DNA"/>
</dbReference>
<evidence type="ECO:0000256" key="1">
    <source>
        <dbReference type="SAM" id="Phobius"/>
    </source>
</evidence>
<evidence type="ECO:0000313" key="3">
    <source>
        <dbReference type="EMBL" id="GER99990.1"/>
    </source>
</evidence>
<dbReference type="AlphaFoldDB" id="A0A5M3VYT5"/>
<dbReference type="GO" id="GO:0008782">
    <property type="term" value="F:adenosylhomocysteine nucleosidase activity"/>
    <property type="evidence" value="ECO:0007669"/>
    <property type="project" value="TreeGrafter"/>
</dbReference>
<keyword evidence="1" id="KW-1133">Transmembrane helix</keyword>
<comment type="caution">
    <text evidence="3">The sequence shown here is derived from an EMBL/GenBank/DDBJ whole genome shotgun (WGS) entry which is preliminary data.</text>
</comment>
<dbReference type="SUPFAM" id="SSF53167">
    <property type="entry name" value="Purine and uridine phosphorylases"/>
    <property type="match status" value="1"/>
</dbReference>
<dbReference type="InterPro" id="IPR035994">
    <property type="entry name" value="Nucleoside_phosphorylase_sf"/>
</dbReference>
<proteinExistence type="predicted"/>
<dbReference type="PANTHER" id="PTHR46832:SF1">
    <property type="entry name" value="5'-METHYLTHIOADENOSINE_S-ADENOSYLHOMOCYSTEINE NUCLEOSIDASE"/>
    <property type="match status" value="1"/>
</dbReference>
<organism evidence="3 4">
    <name type="scientific">Acrocarpospora corrugata</name>
    <dbReference type="NCBI Taxonomy" id="35763"/>
    <lineage>
        <taxon>Bacteria</taxon>
        <taxon>Bacillati</taxon>
        <taxon>Actinomycetota</taxon>
        <taxon>Actinomycetes</taxon>
        <taxon>Streptosporangiales</taxon>
        <taxon>Streptosporangiaceae</taxon>
        <taxon>Acrocarpospora</taxon>
    </lineage>
</organism>
<feature type="domain" description="Nucleoside phosphorylase" evidence="2">
    <location>
        <begin position="413"/>
        <end position="625"/>
    </location>
</feature>
<dbReference type="GO" id="GO:0009116">
    <property type="term" value="P:nucleoside metabolic process"/>
    <property type="evidence" value="ECO:0007669"/>
    <property type="project" value="InterPro"/>
</dbReference>
<accession>A0A5M3VYT5</accession>
<feature type="transmembrane region" description="Helical" evidence="1">
    <location>
        <begin position="103"/>
        <end position="124"/>
    </location>
</feature>
<dbReference type="GO" id="GO:0008930">
    <property type="term" value="F:methylthioadenosine nucleosidase activity"/>
    <property type="evidence" value="ECO:0007669"/>
    <property type="project" value="TreeGrafter"/>
</dbReference>
<dbReference type="InterPro" id="IPR000845">
    <property type="entry name" value="Nucleoside_phosphorylase_d"/>
</dbReference>
<reference evidence="3 4" key="1">
    <citation type="submission" date="2019-10" db="EMBL/GenBank/DDBJ databases">
        <title>Whole genome shotgun sequence of Acrocarpospora corrugata NBRC 13972.</title>
        <authorList>
            <person name="Ichikawa N."/>
            <person name="Kimura A."/>
            <person name="Kitahashi Y."/>
            <person name="Komaki H."/>
            <person name="Oguchi A."/>
        </authorList>
    </citation>
    <scope>NUCLEOTIDE SEQUENCE [LARGE SCALE GENOMIC DNA]</scope>
    <source>
        <strain evidence="3 4">NBRC 13972</strain>
    </source>
</reference>
<dbReference type="Gene3D" id="3.40.50.1580">
    <property type="entry name" value="Nucleoside phosphorylase domain"/>
    <property type="match status" value="1"/>
</dbReference>
<keyword evidence="4" id="KW-1185">Reference proteome</keyword>
<keyword evidence="1" id="KW-0472">Membrane</keyword>
<keyword evidence="1" id="KW-0812">Transmembrane</keyword>